<organism evidence="1">
    <name type="scientific">marine sediment metagenome</name>
    <dbReference type="NCBI Taxonomy" id="412755"/>
    <lineage>
        <taxon>unclassified sequences</taxon>
        <taxon>metagenomes</taxon>
        <taxon>ecological metagenomes</taxon>
    </lineage>
</organism>
<proteinExistence type="predicted"/>
<name>A0A0F9CRV1_9ZZZZ</name>
<comment type="caution">
    <text evidence="1">The sequence shown here is derived from an EMBL/GenBank/DDBJ whole genome shotgun (WGS) entry which is preliminary data.</text>
</comment>
<dbReference type="AlphaFoldDB" id="A0A0F9CRV1"/>
<dbReference type="EMBL" id="LAZR01031990">
    <property type="protein sequence ID" value="KKL52163.1"/>
    <property type="molecule type" value="Genomic_DNA"/>
</dbReference>
<reference evidence="1" key="1">
    <citation type="journal article" date="2015" name="Nature">
        <title>Complex archaea that bridge the gap between prokaryotes and eukaryotes.</title>
        <authorList>
            <person name="Spang A."/>
            <person name="Saw J.H."/>
            <person name="Jorgensen S.L."/>
            <person name="Zaremba-Niedzwiedzka K."/>
            <person name="Martijn J."/>
            <person name="Lind A.E."/>
            <person name="van Eijk R."/>
            <person name="Schleper C."/>
            <person name="Guy L."/>
            <person name="Ettema T.J."/>
        </authorList>
    </citation>
    <scope>NUCLEOTIDE SEQUENCE</scope>
</reference>
<evidence type="ECO:0000313" key="1">
    <source>
        <dbReference type="EMBL" id="KKL52163.1"/>
    </source>
</evidence>
<gene>
    <name evidence="1" type="ORF">LCGC14_2288220</name>
</gene>
<feature type="non-terminal residue" evidence="1">
    <location>
        <position position="91"/>
    </location>
</feature>
<sequence length="91" mass="10083">MSDHWPQCLGTHEVGHVQCDGDSSSKKKSERTPCAWRDRCGGFKAHLENISSTADEYLGGQEFDRAEADEFGDQCRGWAKEHEVVGGVAKE</sequence>
<accession>A0A0F9CRV1</accession>
<protein>
    <submittedName>
        <fullName evidence="1">Uncharacterized protein</fullName>
    </submittedName>
</protein>